<feature type="domain" description="Endonuclease/exonuclease/phosphatase" evidence="2">
    <location>
        <begin position="520"/>
        <end position="653"/>
    </location>
</feature>
<gene>
    <name evidence="3" type="ORF">KFK09_000487</name>
</gene>
<feature type="region of interest" description="Disordered" evidence="1">
    <location>
        <begin position="462"/>
        <end position="503"/>
    </location>
</feature>
<name>A0A8T3CE37_DENNO</name>
<dbReference type="OrthoDB" id="1113909at2759"/>
<dbReference type="AlphaFoldDB" id="A0A8T3CE37"/>
<dbReference type="SUPFAM" id="SSF56219">
    <property type="entry name" value="DNase I-like"/>
    <property type="match status" value="1"/>
</dbReference>
<dbReference type="Proteomes" id="UP000829196">
    <property type="component" value="Unassembled WGS sequence"/>
</dbReference>
<organism evidence="3 4">
    <name type="scientific">Dendrobium nobile</name>
    <name type="common">Orchid</name>
    <dbReference type="NCBI Taxonomy" id="94219"/>
    <lineage>
        <taxon>Eukaryota</taxon>
        <taxon>Viridiplantae</taxon>
        <taxon>Streptophyta</taxon>
        <taxon>Embryophyta</taxon>
        <taxon>Tracheophyta</taxon>
        <taxon>Spermatophyta</taxon>
        <taxon>Magnoliopsida</taxon>
        <taxon>Liliopsida</taxon>
        <taxon>Asparagales</taxon>
        <taxon>Orchidaceae</taxon>
        <taxon>Epidendroideae</taxon>
        <taxon>Malaxideae</taxon>
        <taxon>Dendrobiinae</taxon>
        <taxon>Dendrobium</taxon>
    </lineage>
</organism>
<dbReference type="InterPro" id="IPR036691">
    <property type="entry name" value="Endo/exonu/phosph_ase_sf"/>
</dbReference>
<dbReference type="GO" id="GO:0003824">
    <property type="term" value="F:catalytic activity"/>
    <property type="evidence" value="ECO:0007669"/>
    <property type="project" value="InterPro"/>
</dbReference>
<dbReference type="PANTHER" id="PTHR33710">
    <property type="entry name" value="BNAC02G09200D PROTEIN"/>
    <property type="match status" value="1"/>
</dbReference>
<evidence type="ECO:0000313" key="3">
    <source>
        <dbReference type="EMBL" id="KAI0530939.1"/>
    </source>
</evidence>
<keyword evidence="4" id="KW-1185">Reference proteome</keyword>
<protein>
    <recommendedName>
        <fullName evidence="2">Endonuclease/exonuclease/phosphatase domain-containing protein</fullName>
    </recommendedName>
</protein>
<accession>A0A8T3CE37</accession>
<dbReference type="EMBL" id="JAGYWB010000001">
    <property type="protein sequence ID" value="KAI0530939.1"/>
    <property type="molecule type" value="Genomic_DNA"/>
</dbReference>
<dbReference type="Pfam" id="PF03372">
    <property type="entry name" value="Exo_endo_phos"/>
    <property type="match status" value="1"/>
</dbReference>
<evidence type="ECO:0000313" key="4">
    <source>
        <dbReference type="Proteomes" id="UP000829196"/>
    </source>
</evidence>
<evidence type="ECO:0000256" key="1">
    <source>
        <dbReference type="SAM" id="MobiDB-lite"/>
    </source>
</evidence>
<feature type="compositionally biased region" description="Polar residues" evidence="1">
    <location>
        <begin position="462"/>
        <end position="482"/>
    </location>
</feature>
<sequence length="828" mass="93169">MENKRILPSDAWKNYRKNLAVPVIDASEVFNGGSKVLKNFNQNFKGLKEKPLVINEGGLLNKKVIPTNVPGKGKELLEEHLLNVKEFLPLQAVNNNDISGRNIGASSSAGRTIIFKKSFNSKSLPSSPINRGSYSESPVIRNTEDASSVDVNFSLKKKVVLPTDGPDVTVDKSNSAVNKDGNVKVNSIWSRRPYVKVDNLDMGSYLSEYGKVALLYADKELENAKKLNKSLVVKIFGENIPFHVISTDLRRLWDKFGKFHVTGLGLGWFLCRWYEVNICRIASLVGKPFLLDGNTFQWSRREFARLPQGVWVKGLAGEFYQKVEYEGIPNLCSNCGKIGHALKSLMAVKSTAEGGKTAVNSWTQVKHGKRRVNKILVNRRFFNKRSSVPMKKIFIPKLGTSNLKEMGELIEEQFKASDDILSPEVVVDVNSVDILPDAEDSNEAKDLDAKNENGMEEGEILESNTEPDFNGSDNGLIQQPEVSRNENRDLPVSNPYVGGNQSSEKKSKLFKELRSLGSGAKKVEAALYLKEMVKDYRVFFIGLLETKINSQDNSHLMKFLGTNWNSFAVPSVGLSSGIMVLWRNDLAAFSIIEATSQMILGKLEVHGKGNWIVASIYGSTDAQERRRLWIDNERHYSNDLPMVVGGDFNCVFSQVEKSGGKKFCLTQGLKDFINFMIINDLHELSSMGSKFTWCNNKNGNAQILEKLDRCLTNSSALNFLQLAIVKHLPRITSDHCPLLLDIYKPKENFNREIRYEETWASYHGAAALVKKTWLRKCLSDPQTALNLKLKRTLRGLFYWSKAKFLELNSLRDKLKIEIQEIQQEEDEG</sequence>
<dbReference type="PANTHER" id="PTHR33710:SF77">
    <property type="entry name" value="DNASE I-LIKE SUPERFAMILY PROTEIN"/>
    <property type="match status" value="1"/>
</dbReference>
<proteinExistence type="predicted"/>
<dbReference type="InterPro" id="IPR005135">
    <property type="entry name" value="Endo/exonuclease/phosphatase"/>
</dbReference>
<evidence type="ECO:0000259" key="2">
    <source>
        <dbReference type="Pfam" id="PF03372"/>
    </source>
</evidence>
<comment type="caution">
    <text evidence="3">The sequence shown here is derived from an EMBL/GenBank/DDBJ whole genome shotgun (WGS) entry which is preliminary data.</text>
</comment>
<dbReference type="Gene3D" id="3.60.10.10">
    <property type="entry name" value="Endonuclease/exonuclease/phosphatase"/>
    <property type="match status" value="1"/>
</dbReference>
<reference evidence="3" key="1">
    <citation type="journal article" date="2022" name="Front. Genet.">
        <title>Chromosome-Scale Assembly of the Dendrobium nobile Genome Provides Insights Into the Molecular Mechanism of the Biosynthesis of the Medicinal Active Ingredient of Dendrobium.</title>
        <authorList>
            <person name="Xu Q."/>
            <person name="Niu S.-C."/>
            <person name="Li K.-L."/>
            <person name="Zheng P.-J."/>
            <person name="Zhang X.-J."/>
            <person name="Jia Y."/>
            <person name="Liu Y."/>
            <person name="Niu Y.-X."/>
            <person name="Yu L.-H."/>
            <person name="Chen D.-F."/>
            <person name="Zhang G.-Q."/>
        </authorList>
    </citation>
    <scope>NUCLEOTIDE SEQUENCE</scope>
    <source>
        <tissue evidence="3">Leaf</tissue>
    </source>
</reference>